<dbReference type="Proteomes" id="UP000183983">
    <property type="component" value="Unassembled WGS sequence"/>
</dbReference>
<protein>
    <submittedName>
        <fullName evidence="5">Urea carboxylase</fullName>
    </submittedName>
</protein>
<dbReference type="Pfam" id="PF02626">
    <property type="entry name" value="CT_A_B"/>
    <property type="match status" value="1"/>
</dbReference>
<dbReference type="GO" id="GO:0005524">
    <property type="term" value="F:ATP binding"/>
    <property type="evidence" value="ECO:0007669"/>
    <property type="project" value="UniProtKB-KW"/>
</dbReference>
<dbReference type="EMBL" id="FRDA01000002">
    <property type="protein sequence ID" value="SHM63535.1"/>
    <property type="molecule type" value="Genomic_DNA"/>
</dbReference>
<dbReference type="InterPro" id="IPR003778">
    <property type="entry name" value="CT_A_B"/>
</dbReference>
<evidence type="ECO:0000256" key="3">
    <source>
        <dbReference type="ARBA" id="ARBA00022840"/>
    </source>
</evidence>
<keyword evidence="2" id="KW-0378">Hydrolase</keyword>
<organism evidence="5 6">
    <name type="scientific">Pseudomonas asturiensis</name>
    <dbReference type="NCBI Taxonomy" id="1190415"/>
    <lineage>
        <taxon>Bacteria</taxon>
        <taxon>Pseudomonadati</taxon>
        <taxon>Pseudomonadota</taxon>
        <taxon>Gammaproteobacteria</taxon>
        <taxon>Pseudomonadales</taxon>
        <taxon>Pseudomonadaceae</taxon>
        <taxon>Pseudomonas</taxon>
    </lineage>
</organism>
<keyword evidence="1" id="KW-0547">Nucleotide-binding</keyword>
<feature type="domain" description="Carboxyltransferase" evidence="4">
    <location>
        <begin position="24"/>
        <end position="304"/>
    </location>
</feature>
<keyword evidence="3" id="KW-0067">ATP-binding</keyword>
<gene>
    <name evidence="5" type="ORF">SAMN05216593_10248</name>
</gene>
<dbReference type="InterPro" id="IPR029000">
    <property type="entry name" value="Cyclophilin-like_dom_sf"/>
</dbReference>
<evidence type="ECO:0000256" key="1">
    <source>
        <dbReference type="ARBA" id="ARBA00022741"/>
    </source>
</evidence>
<name>A0A1M7KDY3_9PSED</name>
<dbReference type="PANTHER" id="PTHR43309">
    <property type="entry name" value="5-OXOPROLINASE SUBUNIT C"/>
    <property type="match status" value="1"/>
</dbReference>
<evidence type="ECO:0000313" key="5">
    <source>
        <dbReference type="EMBL" id="SHM63535.1"/>
    </source>
</evidence>
<dbReference type="SUPFAM" id="SSF50891">
    <property type="entry name" value="Cyclophilin-like"/>
    <property type="match status" value="1"/>
</dbReference>
<dbReference type="GO" id="GO:0016787">
    <property type="term" value="F:hydrolase activity"/>
    <property type="evidence" value="ECO:0007669"/>
    <property type="project" value="UniProtKB-KW"/>
</dbReference>
<dbReference type="PANTHER" id="PTHR43309:SF3">
    <property type="entry name" value="5-OXOPROLINASE SUBUNIT C"/>
    <property type="match status" value="1"/>
</dbReference>
<evidence type="ECO:0000313" key="6">
    <source>
        <dbReference type="Proteomes" id="UP000183983"/>
    </source>
</evidence>
<dbReference type="OrthoDB" id="9768696at2"/>
<evidence type="ECO:0000259" key="4">
    <source>
        <dbReference type="SMART" id="SM00797"/>
    </source>
</evidence>
<accession>A0A1M7KDY3</accession>
<evidence type="ECO:0000256" key="2">
    <source>
        <dbReference type="ARBA" id="ARBA00022801"/>
    </source>
</evidence>
<dbReference type="SMART" id="SM00797">
    <property type="entry name" value="AHS2"/>
    <property type="match status" value="1"/>
</dbReference>
<dbReference type="InterPro" id="IPR052708">
    <property type="entry name" value="PxpC"/>
</dbReference>
<proteinExistence type="predicted"/>
<dbReference type="STRING" id="1190415.SAMN05216593_10248"/>
<sequence length="313" mass="33570">MTIKVIKPGMLSTFQDTGRHGFQHWGVPVTGVMDEDAHALCNFLVGNPRTFSTLEITLLGPTLQFQAKAVIALAGADLGAELDAVPLKPGVPVRVHPGSVLSFGARRHGARSYLAVAGGFLLQPLMNSSSTYSRGGFGGLRGRALQTGDLIPICSSFANPVRTSAIPRIGLYENVACDPIRVVAGREWKDFTARSQEDFLSGEYTLTGDSDRMGYRLDGTSLALSAHKEMLSESVAFGTVQVPPSGQPLVLMADRQTTGGYPRIAQVVSVDLPLLAQLLPGDKIRFSMIDLKMAEDLLLARARTLNAMEVFNA</sequence>
<dbReference type="NCBIfam" id="TIGR00724">
    <property type="entry name" value="urea_amlyse_rel"/>
    <property type="match status" value="1"/>
</dbReference>
<dbReference type="AlphaFoldDB" id="A0A1M7KDY3"/>
<reference evidence="5 6" key="1">
    <citation type="submission" date="2016-11" db="EMBL/GenBank/DDBJ databases">
        <authorList>
            <person name="Jaros S."/>
            <person name="Januszkiewicz K."/>
            <person name="Wedrychowicz H."/>
        </authorList>
    </citation>
    <scope>NUCLEOTIDE SEQUENCE [LARGE SCALE GENOMIC DNA]</scope>
    <source>
        <strain evidence="5 6">LMG 26898</strain>
    </source>
</reference>
<dbReference type="Gene3D" id="2.40.100.10">
    <property type="entry name" value="Cyclophilin-like"/>
    <property type="match status" value="1"/>
</dbReference>
<dbReference type="RefSeq" id="WP_073162340.1">
    <property type="nucleotide sequence ID" value="NZ_FRDA01000002.1"/>
</dbReference>